<feature type="compositionally biased region" description="Polar residues" evidence="1">
    <location>
        <begin position="144"/>
        <end position="163"/>
    </location>
</feature>
<feature type="compositionally biased region" description="Basic and acidic residues" evidence="1">
    <location>
        <begin position="173"/>
        <end position="185"/>
    </location>
</feature>
<reference evidence="2 3" key="1">
    <citation type="submission" date="2017-12" db="EMBL/GenBank/DDBJ databases">
        <title>Comparative genomics of Botrytis spp.</title>
        <authorList>
            <person name="Valero-Jimenez C.A."/>
            <person name="Tapia P."/>
            <person name="Veloso J."/>
            <person name="Silva-Moreno E."/>
            <person name="Staats M."/>
            <person name="Valdes J.H."/>
            <person name="Van Kan J.A.L."/>
        </authorList>
    </citation>
    <scope>NUCLEOTIDE SEQUENCE [LARGE SCALE GENOMIC DNA]</scope>
    <source>
        <strain evidence="2 3">Bt9001</strain>
    </source>
</reference>
<sequence length="197" mass="21885">MCRRCCRESGLTAQHITSSYSQSRVQPSSSAAFSATQEAIFVPSEDSRGQTTQEACMEPIRTGPETTVQCGGAVDDPARGMCEYHYNQYYPSNYVKYWDKGPTPHTGCAQPQGFEQPAIESGYPQTSWTDSSFYASSYKEQIQTQQQNVHSTALQASDPQSSRVEFPPSKLTNEGHQRQQVERQANKPPLFKAAPIT</sequence>
<protein>
    <submittedName>
        <fullName evidence="2">Uncharacterized protein</fullName>
    </submittedName>
</protein>
<name>A0A4Z1E9W5_9HELO</name>
<dbReference type="OrthoDB" id="10399893at2759"/>
<evidence type="ECO:0000313" key="2">
    <source>
        <dbReference type="EMBL" id="TGO08210.1"/>
    </source>
</evidence>
<evidence type="ECO:0000313" key="3">
    <source>
        <dbReference type="Proteomes" id="UP000297777"/>
    </source>
</evidence>
<dbReference type="Proteomes" id="UP000297777">
    <property type="component" value="Unassembled WGS sequence"/>
</dbReference>
<feature type="region of interest" description="Disordered" evidence="1">
    <location>
        <begin position="144"/>
        <end position="197"/>
    </location>
</feature>
<comment type="caution">
    <text evidence="2">The sequence shown here is derived from an EMBL/GenBank/DDBJ whole genome shotgun (WGS) entry which is preliminary data.</text>
</comment>
<accession>A0A4Z1E9W5</accession>
<keyword evidence="3" id="KW-1185">Reference proteome</keyword>
<dbReference type="AlphaFoldDB" id="A0A4Z1E9W5"/>
<evidence type="ECO:0000256" key="1">
    <source>
        <dbReference type="SAM" id="MobiDB-lite"/>
    </source>
</evidence>
<dbReference type="EMBL" id="PQXH01000221">
    <property type="protein sequence ID" value="TGO08210.1"/>
    <property type="molecule type" value="Genomic_DNA"/>
</dbReference>
<proteinExistence type="predicted"/>
<gene>
    <name evidence="2" type="ORF">BTUL_0221g00110</name>
</gene>
<organism evidence="2 3">
    <name type="scientific">Botrytis tulipae</name>
    <dbReference type="NCBI Taxonomy" id="87230"/>
    <lineage>
        <taxon>Eukaryota</taxon>
        <taxon>Fungi</taxon>
        <taxon>Dikarya</taxon>
        <taxon>Ascomycota</taxon>
        <taxon>Pezizomycotina</taxon>
        <taxon>Leotiomycetes</taxon>
        <taxon>Helotiales</taxon>
        <taxon>Sclerotiniaceae</taxon>
        <taxon>Botrytis</taxon>
    </lineage>
</organism>